<feature type="region of interest" description="Disordered" evidence="1">
    <location>
        <begin position="593"/>
        <end position="612"/>
    </location>
</feature>
<feature type="compositionally biased region" description="Low complexity" evidence="1">
    <location>
        <begin position="1334"/>
        <end position="1344"/>
    </location>
</feature>
<feature type="compositionally biased region" description="Basic and acidic residues" evidence="1">
    <location>
        <begin position="1476"/>
        <end position="1485"/>
    </location>
</feature>
<reference evidence="3" key="1">
    <citation type="submission" date="2016-01" db="EMBL/GenBank/DDBJ databases">
        <title>Reference transcriptome for the parasite Schistocephalus solidus: insights into the molecular evolution of parasitism.</title>
        <authorList>
            <person name="Hebert F.O."/>
            <person name="Grambauer S."/>
            <person name="Barber I."/>
            <person name="Landry C.R."/>
            <person name="Aubin-Horth N."/>
        </authorList>
    </citation>
    <scope>NUCLEOTIDE SEQUENCE</scope>
</reference>
<sequence length="2420" mass="263597">CHAVYFIAVGAFPESWINDILQVTIPVHIVMYGVDEQTCLDRYQNSHQKKNTRFHAYVDPSIWQQELTPSSPTRLGYIISDDCRLIVEELERARDILELVRSIISLQSSRLLISGLRSEERLALEPLGDPYRNSRKLTEAWLGRFGVRAQKLTVEDVLPALSFKHCDGIVHLPSAPTCSPVQYGAVISPKFVSAVYCQDFVHVWWKDGRLLHTQVTPLDFRLYQSRMRLCLARIRRRIQRLEMDPLGSFSVSLQDQAYILIDTSASMEVQIGKLRKIFLDILEEYFNRGLHANFVSFGSMMQPWREEIELITRENHASACRWINQLKCHGSTNVLQALDYALADSATRCIYLFSDGRPDQPPALVFSRVRGCQDVRIHTICLNSTDIEANAFLEQLARLTGGQFCSQMTGCPTSSPLPASEPLQLLRRELQLGMENLQKMLDIMQTGLCLARAHERVNSPQSTEHQADNQKLRPKQKKIGQRSSSSSLPQKTTHCKRSQLARNNPRLISSGRPHTAEQREREPLQPSQSLKMLRIVPTGAFVQVFHVAITGIMFSAVTVHIQRCLTVFLFKYLQTALDVEEGLGECVCHSQTNNNATEEPDATPTESPNLQRPQSALASILEKNCTCANCTLASGRHPFRPLSATAIKSPEVPSPGAASSCVPARPNSADMVFMKGSFCPLHDCVWAWDSRYVQQQQAEFPWLPSGSLPRYLPYLEKLGVSKSISATSVKTLGYHSVDEIRVTTPFHKRRKSEPPISPISAKLACKKRKGLFQPDGCADEDDPLPTCSRQKPQLAEMRRSSSFDRCFAETMNLRDFAEYGCKRKKKLGSSTPNDLRLCPPPDPNRPRSVRERELKRENEYVHTAIQKSPCGSVRAATPPPQPSEKTMDALLTRRCQTRVIAFDFEDGVFYPGLIVRCLGNESSVIRFRHNGQLFEVPNYLNLPVKDITHNQTLQNADTVLARVKNTKTCQECWVPAIVTGGFLGSPDPRVPLSWRYPVQLFSGARFPFRRRDLIKISPKFFDSLVAYIIDKNNDIDEEPLETCEEKLKKSFAFKKKNYKKRKIEDDDVLRPSSQPDDGASKKKKRKRKVRPGKSKSAPPEEGEDLDDSEEGGKEGGFHGIIGATPKLAVGGGTAAASDGKDSAPGVSAFGSGGKIGATGLGGASDTKTGGASGGATGGAPGGRPIAGGRAAGSKDEADAGGKGGVSKGGTRGRPGAGGGGSGTGQGGSSIASRTASGASGAGAGAGSAASKRGSTADGSESDAAGARSAGSSAAARDRGSSRDGTDISGADGASGRGSKAENLEDSAHSLTGGRGSGADASGAETPGAASINERGSSAASGSRADGADDTADAFKIAATDDNSKVSRQSDRSGVQSRGPNSGAHDSLTGMSSTVKIFGSPPPGYQDTNIVEEAMGVVVENGRKISKMDVSVHSKRSKINDDTVQDLSEALENDRGQTPGGGLRSLQTVSETEGEVDESHLLKDMPDSQPMRAKQSMDLGSVPGKRSKAADSRGMVTVSLSVSSHKGSINSEISVSVKNPPRSSHSKQQYGLDVSVTSATDEPESTHEAAEPLPPALPRNDAVEVLEEEADQNFVGTVEPQQEFSIRNSRTTSSNDQQQRASAMKEESGETIVASTTADIPEDSKPQPLKENVIISEVTEEGKDPGEEVLVTSGPERVSTGRPAPEPMEEKKAVEWTDLNPVDESNHTKDVKRMSTESANDRAEPGVLNPPAKMSATAPKTSVNITKSIHSSENSVRSESTVSVGVASRQQVKGDLSPSVAEPPDMFEPSPIRQGEVSSALMDRSSSSMERVSEQTKTVSEHLRSQSEPGSRRPCRKRRKHKITVDVDISFTTCGKSSASSHAGSRNVNSCLGGPLYTENSDNFVSIVLRRQDRALFSHEKSLDNSDPDDFHTGLPVDSPVDTSISKDSIQPESATASDNRICLQVRYTPSPLQKDKTEPSPAVKEAKTNDQLIVSLADTNPPVNIASKMSVCSPKFRLLEEPISLKAPSNMNPDDGADIGCVANEYNTQGPWNFNTVNLQEDTSATMEIVEETLHKRLGRAQRIAKIVNEAGLNEGECAEPTRGENGQGGPCNRHMAKVITDVNVLAKKARIVHEDDRERNIHITVNDINKTLQIRPLRGEQDGIKRKPTDNEEGNNANESTIQDLDSDSDDPYPRTVESQDHCNKHCLTSGEPLVFVYERKDNPSAIRNAATSSAQDRVRGHSSAKAMNVHYQKEVSGHQQGNQNSTLQNSLWESRTSVLEFVKKSIKAPSLRKPSITHFGKFIERHNLNRYRSSSYEQGGRKMGEKTAVACPLRTVRPRLQPHPERPVMADVQARLLPATKLLKVNLLQQERLRAMGQGLELGDPSLPDAAVRSYMSRLSSHMSRIRGYICTSSYLDQSNADGRYALRTTRSSTVGRN</sequence>
<dbReference type="InterPro" id="IPR036465">
    <property type="entry name" value="vWFA_dom_sf"/>
</dbReference>
<gene>
    <name evidence="3" type="primary">VWA3B</name>
    <name evidence="3" type="ORF">TR165195</name>
</gene>
<feature type="compositionally biased region" description="Basic and acidic residues" evidence="1">
    <location>
        <begin position="1275"/>
        <end position="1285"/>
    </location>
</feature>
<dbReference type="InterPro" id="IPR032770">
    <property type="entry name" value="DUF4537"/>
</dbReference>
<feature type="compositionally biased region" description="Basic and acidic residues" evidence="1">
    <location>
        <begin position="2140"/>
        <end position="2151"/>
    </location>
</feature>
<feature type="region of interest" description="Disordered" evidence="1">
    <location>
        <begin position="1591"/>
        <end position="1840"/>
    </location>
</feature>
<feature type="compositionally biased region" description="Basic and acidic residues" evidence="1">
    <location>
        <begin position="1703"/>
        <end position="1723"/>
    </location>
</feature>
<dbReference type="PROSITE" id="PS50234">
    <property type="entry name" value="VWFA"/>
    <property type="match status" value="1"/>
</dbReference>
<feature type="compositionally biased region" description="Gly residues" evidence="1">
    <location>
        <begin position="1200"/>
        <end position="1227"/>
    </location>
</feature>
<feature type="compositionally biased region" description="Low complexity" evidence="1">
    <location>
        <begin position="1797"/>
        <end position="1807"/>
    </location>
</feature>
<feature type="compositionally biased region" description="Basic and acidic residues" evidence="1">
    <location>
        <begin position="1899"/>
        <end position="1911"/>
    </location>
</feature>
<feature type="compositionally biased region" description="Polar residues" evidence="1">
    <location>
        <begin position="1737"/>
        <end position="1770"/>
    </location>
</feature>
<evidence type="ECO:0000259" key="2">
    <source>
        <dbReference type="PROSITE" id="PS50234"/>
    </source>
</evidence>
<feature type="compositionally biased region" description="Basic and acidic residues" evidence="1">
    <location>
        <begin position="514"/>
        <end position="523"/>
    </location>
</feature>
<feature type="compositionally biased region" description="Low complexity" evidence="1">
    <location>
        <begin position="1228"/>
        <end position="1238"/>
    </location>
</feature>
<organism evidence="3">
    <name type="scientific">Schistocephalus solidus</name>
    <name type="common">Tapeworm</name>
    <dbReference type="NCBI Taxonomy" id="70667"/>
    <lineage>
        <taxon>Eukaryota</taxon>
        <taxon>Metazoa</taxon>
        <taxon>Spiralia</taxon>
        <taxon>Lophotrochozoa</taxon>
        <taxon>Platyhelminthes</taxon>
        <taxon>Cestoda</taxon>
        <taxon>Eucestoda</taxon>
        <taxon>Diphyllobothriidea</taxon>
        <taxon>Diphyllobothriidae</taxon>
        <taxon>Schistocephalus</taxon>
    </lineage>
</organism>
<dbReference type="Pfam" id="PF15057">
    <property type="entry name" value="DUF4537"/>
    <property type="match status" value="1"/>
</dbReference>
<dbReference type="Pfam" id="PF13768">
    <property type="entry name" value="VWA_3"/>
    <property type="match status" value="1"/>
</dbReference>
<dbReference type="InterPro" id="IPR002035">
    <property type="entry name" value="VWF_A"/>
</dbReference>
<feature type="compositionally biased region" description="Basic residues" evidence="1">
    <location>
        <begin position="1081"/>
        <end position="1093"/>
    </location>
</feature>
<feature type="compositionally biased region" description="Polar residues" evidence="1">
    <location>
        <begin position="1598"/>
        <end position="1620"/>
    </location>
</feature>
<feature type="compositionally biased region" description="Polar residues" evidence="1">
    <location>
        <begin position="2155"/>
        <end position="2165"/>
    </location>
</feature>
<protein>
    <submittedName>
        <fullName evidence="3">von Willebrand factor A domain-containing protein 3B</fullName>
    </submittedName>
</protein>
<feature type="compositionally biased region" description="Gly residues" evidence="1">
    <location>
        <begin position="1150"/>
        <end position="1162"/>
    </location>
</feature>
<evidence type="ECO:0000256" key="1">
    <source>
        <dbReference type="SAM" id="MobiDB-lite"/>
    </source>
</evidence>
<feature type="compositionally biased region" description="Polar residues" evidence="1">
    <location>
        <begin position="481"/>
        <end position="492"/>
    </location>
</feature>
<feature type="non-terminal residue" evidence="3">
    <location>
        <position position="1"/>
    </location>
</feature>
<dbReference type="SUPFAM" id="SSF53300">
    <property type="entry name" value="vWA-like"/>
    <property type="match status" value="1"/>
</dbReference>
<feature type="region of interest" description="Disordered" evidence="1">
    <location>
        <begin position="2140"/>
        <end position="2181"/>
    </location>
</feature>
<feature type="compositionally biased region" description="Basic and acidic residues" evidence="1">
    <location>
        <begin position="844"/>
        <end position="853"/>
    </location>
</feature>
<feature type="compositionally biased region" description="Basic and acidic residues" evidence="1">
    <location>
        <begin position="1361"/>
        <end position="1370"/>
    </location>
</feature>
<dbReference type="EMBL" id="GEEE01013374">
    <property type="protein sequence ID" value="JAP49851.1"/>
    <property type="molecule type" value="Transcribed_RNA"/>
</dbReference>
<feature type="compositionally biased region" description="Polar residues" evidence="1">
    <location>
        <begin position="1920"/>
        <end position="1936"/>
    </location>
</feature>
<feature type="compositionally biased region" description="Polar residues" evidence="1">
    <location>
        <begin position="1517"/>
        <end position="1559"/>
    </location>
</feature>
<dbReference type="PANTHER" id="PTHR46785:SF1">
    <property type="entry name" value="VON WILLEBRAND FACTOR A DOMAIN-CONTAINING PROTEIN 3B"/>
    <property type="match status" value="1"/>
</dbReference>
<feature type="compositionally biased region" description="Low complexity" evidence="1">
    <location>
        <begin position="1246"/>
        <end position="1274"/>
    </location>
</feature>
<feature type="region of interest" description="Disordered" evidence="1">
    <location>
        <begin position="455"/>
        <end position="525"/>
    </location>
</feature>
<feature type="compositionally biased region" description="Gly residues" evidence="1">
    <location>
        <begin position="1170"/>
        <end position="1185"/>
    </location>
</feature>
<feature type="compositionally biased region" description="Acidic residues" evidence="1">
    <location>
        <begin position="1100"/>
        <end position="1109"/>
    </location>
</feature>
<feature type="region of interest" description="Disordered" evidence="1">
    <location>
        <begin position="827"/>
        <end position="853"/>
    </location>
</feature>
<dbReference type="Gene3D" id="3.40.50.410">
    <property type="entry name" value="von Willebrand factor, type A domain"/>
    <property type="match status" value="1"/>
</dbReference>
<feature type="compositionally biased region" description="Basic and acidic residues" evidence="1">
    <location>
        <begin position="1298"/>
        <end position="1307"/>
    </location>
</feature>
<accession>A0A0X3PD35</accession>
<feature type="domain" description="VWFA" evidence="2">
    <location>
        <begin position="256"/>
        <end position="397"/>
    </location>
</feature>
<name>A0A0X3PD35_SCHSO</name>
<feature type="compositionally biased region" description="Basic and acidic residues" evidence="1">
    <location>
        <begin position="1810"/>
        <end position="1824"/>
    </location>
</feature>
<evidence type="ECO:0000313" key="3">
    <source>
        <dbReference type="EMBL" id="JAP49851.1"/>
    </source>
</evidence>
<proteinExistence type="predicted"/>
<feature type="region of interest" description="Disordered" evidence="1">
    <location>
        <begin position="1899"/>
        <end position="1936"/>
    </location>
</feature>
<dbReference type="PANTHER" id="PTHR46785">
    <property type="entry name" value="VON WILLEBRAND FACTOR A DOMAIN-CONTAINING PROTEIN 3B"/>
    <property type="match status" value="1"/>
</dbReference>
<feature type="region of interest" description="Disordered" evidence="1">
    <location>
        <begin position="1065"/>
        <end position="1406"/>
    </location>
</feature>
<feature type="region of interest" description="Disordered" evidence="1">
    <location>
        <begin position="1426"/>
        <end position="1579"/>
    </location>
</feature>